<dbReference type="Pfam" id="PF05239">
    <property type="entry name" value="PRC"/>
    <property type="match status" value="1"/>
</dbReference>
<dbReference type="Proteomes" id="UP000183015">
    <property type="component" value="Unassembled WGS sequence"/>
</dbReference>
<name>A0A1H7H6V3_STRJI</name>
<accession>A0A1H7H6V3</accession>
<dbReference type="SUPFAM" id="SSF50346">
    <property type="entry name" value="PRC-barrel domain"/>
    <property type="match status" value="1"/>
</dbReference>
<dbReference type="InterPro" id="IPR027275">
    <property type="entry name" value="PRC-brl_dom"/>
</dbReference>
<protein>
    <recommendedName>
        <fullName evidence="1">PRC-barrel domain-containing protein</fullName>
    </recommendedName>
</protein>
<evidence type="ECO:0000259" key="1">
    <source>
        <dbReference type="Pfam" id="PF05239"/>
    </source>
</evidence>
<dbReference type="InterPro" id="IPR011033">
    <property type="entry name" value="PRC_barrel-like_sf"/>
</dbReference>
<sequence>MESSNWTYRQGTGYQSGMDLAGFEVEATDGRIGKVDKHDDETDARHILVDIGRWIFGRQALLPVGMILKVDPVDRVVYVDRSKDAIKNAPEYDRDRLDGTPDYYQQVSGYYFPGPL</sequence>
<dbReference type="GO" id="GO:0019684">
    <property type="term" value="P:photosynthesis, light reaction"/>
    <property type="evidence" value="ECO:0007669"/>
    <property type="project" value="InterPro"/>
</dbReference>
<dbReference type="AlphaFoldDB" id="A0A1H7H6V3"/>
<evidence type="ECO:0000313" key="3">
    <source>
        <dbReference type="Proteomes" id="UP000183015"/>
    </source>
</evidence>
<reference evidence="3" key="1">
    <citation type="submission" date="2016-10" db="EMBL/GenBank/DDBJ databases">
        <authorList>
            <person name="Varghese N."/>
        </authorList>
    </citation>
    <scope>NUCLEOTIDE SEQUENCE [LARGE SCALE GENOMIC DNA]</scope>
    <source>
        <strain evidence="3">DSM 45096 / BCRC 16803 / CGMCC 4.1857 / CIP 109030 / JCM 12277 / KCTC 19219 / NBRC 100920 / 33214</strain>
    </source>
</reference>
<feature type="domain" description="PRC-barrel" evidence="1">
    <location>
        <begin position="19"/>
        <end position="85"/>
    </location>
</feature>
<keyword evidence="3" id="KW-1185">Reference proteome</keyword>
<dbReference type="Gene3D" id="3.90.50.10">
    <property type="entry name" value="Photosynthetic Reaction Center, subunit H, domain 2"/>
    <property type="match status" value="1"/>
</dbReference>
<dbReference type="RefSeq" id="WP_143094152.1">
    <property type="nucleotide sequence ID" value="NZ_BBPN01000014.1"/>
</dbReference>
<evidence type="ECO:0000313" key="2">
    <source>
        <dbReference type="EMBL" id="SEK46021.1"/>
    </source>
</evidence>
<gene>
    <name evidence="2" type="ORF">SAMN05414137_102100</name>
</gene>
<dbReference type="STRING" id="235985.SAMN05414137_102100"/>
<dbReference type="eggNOG" id="COG3861">
    <property type="taxonomic scope" value="Bacteria"/>
</dbReference>
<dbReference type="EMBL" id="FOAZ01000002">
    <property type="protein sequence ID" value="SEK46021.1"/>
    <property type="molecule type" value="Genomic_DNA"/>
</dbReference>
<dbReference type="GO" id="GO:0030077">
    <property type="term" value="C:plasma membrane light-harvesting complex"/>
    <property type="evidence" value="ECO:0007669"/>
    <property type="project" value="InterPro"/>
</dbReference>
<organism evidence="2 3">
    <name type="scientific">Streptacidiphilus jiangxiensis</name>
    <dbReference type="NCBI Taxonomy" id="235985"/>
    <lineage>
        <taxon>Bacteria</taxon>
        <taxon>Bacillati</taxon>
        <taxon>Actinomycetota</taxon>
        <taxon>Actinomycetes</taxon>
        <taxon>Kitasatosporales</taxon>
        <taxon>Streptomycetaceae</taxon>
        <taxon>Streptacidiphilus</taxon>
    </lineage>
</organism>
<dbReference type="OrthoDB" id="510842at2"/>
<dbReference type="InterPro" id="IPR014747">
    <property type="entry name" value="Bac_photo_RC_H_C"/>
</dbReference>
<proteinExistence type="predicted"/>